<protein>
    <submittedName>
        <fullName evidence="1">Glycosyltransferase family 2 protein</fullName>
    </submittedName>
</protein>
<keyword evidence="2" id="KW-1185">Reference proteome</keyword>
<gene>
    <name evidence="1" type="ORF">AN2V17_11540</name>
</gene>
<name>A0ACB5UG48_9FIRM</name>
<organism evidence="1 2">
    <name type="scientific">Vallitalea maricola</name>
    <dbReference type="NCBI Taxonomy" id="3074433"/>
    <lineage>
        <taxon>Bacteria</taxon>
        <taxon>Bacillati</taxon>
        <taxon>Bacillota</taxon>
        <taxon>Clostridia</taxon>
        <taxon>Lachnospirales</taxon>
        <taxon>Vallitaleaceae</taxon>
        <taxon>Vallitalea</taxon>
    </lineage>
</organism>
<evidence type="ECO:0000313" key="1">
    <source>
        <dbReference type="EMBL" id="GMQ61924.1"/>
    </source>
</evidence>
<dbReference type="Proteomes" id="UP001374599">
    <property type="component" value="Unassembled WGS sequence"/>
</dbReference>
<proteinExistence type="predicted"/>
<dbReference type="EMBL" id="BTPU01000017">
    <property type="protein sequence ID" value="GMQ61924.1"/>
    <property type="molecule type" value="Genomic_DNA"/>
</dbReference>
<comment type="caution">
    <text evidence="1">The sequence shown here is derived from an EMBL/GenBank/DDBJ whole genome shotgun (WGS) entry which is preliminary data.</text>
</comment>
<accession>A0ACB5UG48</accession>
<reference evidence="1" key="1">
    <citation type="submission" date="2023-09" db="EMBL/GenBank/DDBJ databases">
        <title>Vallitalea sediminicola and Vallitalea maricola sp. nov., anaerobic bacteria isolated from marine sediment.</title>
        <authorList>
            <person name="Hirano S."/>
            <person name="Maeda A."/>
            <person name="Terahara T."/>
            <person name="Mori K."/>
            <person name="Hamada M."/>
            <person name="Matsumoto R."/>
            <person name="Kobayashi T."/>
        </authorList>
    </citation>
    <scope>NUCLEOTIDE SEQUENCE</scope>
    <source>
        <strain evidence="1">AN17-2</strain>
    </source>
</reference>
<sequence length="445" mass="51116">MTIFATIIFCIYVIFQILYFIIPIQTMWNNKKSKEERKENKEQGISILIPAYNEELVIKNCIDAVFNLEYSNYETLIINDGSSDNTLQILCTYLDLEVTERAKSNRLSHKLIHNVLQSKKYPNIYVIDKENGGKADSLNAGIEYAHNEILISIDADSMLKKDSLNYINNEFQDESVIAAGGTVHIAQGIKKEKGKILPDFGIKPLIRCQVLQYLDSFFIRKITQAKFGSMIVIAGAFGAFRKSILLQIDGYRSTVGEDMDITLKLQKYINKSTKKLRLLYIPEAICYTECPANLRGLYKQRLRWQRAFIDCVVEYWDLLFKGFNRIVSYYFLLDSFIIGTLTAFSTIFIAFDMAIQGINTYMLVILFMISTFIAISQDILCLTVSAHYGFVYSKVDYVKIILFLPFEVLIYRPLGMVFTIIGTISYFFNDHHWGSADRIGEFSIS</sequence>
<evidence type="ECO:0000313" key="2">
    <source>
        <dbReference type="Proteomes" id="UP001374599"/>
    </source>
</evidence>